<feature type="domain" description="Calponin-homology (CH)" evidence="2">
    <location>
        <begin position="23"/>
        <end position="131"/>
    </location>
</feature>
<dbReference type="SUPFAM" id="SSF47576">
    <property type="entry name" value="Calponin-homology domain, CH-domain"/>
    <property type="match status" value="1"/>
</dbReference>
<feature type="region of interest" description="Disordered" evidence="1">
    <location>
        <begin position="253"/>
        <end position="275"/>
    </location>
</feature>
<sequence length="457" mass="51734">MYRAEKSGLAADIQQKRFETYPKQDEKRVIQWMEDVLGEEMDCNFYEWLRDGSVICRLFNEIEDDNENKIPAKHCKASTVLFKQLENIGVFLNACKKYGLSQSDCFVSLDLHELNDLAQVLTTIFALDRKAHKKGWDGPTLSPKEADHNKREFTDKQLRAGAGMIPLQSAYLPGASQKGMAAPGSDHYKHAKLTKAHSHSTGYKSSSSTTNSNQLSAAFSDHLRITPVRSAPHSPADGDLSYLHVRSEPTFDKQRRVHYRKSPDRMTSREKRCTTPNSFVEKRAISLEYIDKKQPYASSSSLQLSNRHRTASLHPILTCNSPCFSPPHSQTSNHFIYPHSIPKHTRPAPDPPSECLYENVENIYPMQGYTHSCHHVDIQDNIYMNAPGLDANGKPSLVPSIMTMQDRILLMDKDPVHFPHSYSDLSIGQTSSLGDLNSVSEFNQYHQKHALMKEDMV</sequence>
<proteinExistence type="predicted"/>
<feature type="region of interest" description="Disordered" evidence="1">
    <location>
        <begin position="228"/>
        <end position="247"/>
    </location>
</feature>
<comment type="caution">
    <text evidence="3">The sequence shown here is derived from an EMBL/GenBank/DDBJ whole genome shotgun (WGS) entry which is preliminary data.</text>
</comment>
<evidence type="ECO:0000259" key="2">
    <source>
        <dbReference type="PROSITE" id="PS50021"/>
    </source>
</evidence>
<dbReference type="PRINTS" id="PR00888">
    <property type="entry name" value="SM22CALPONIN"/>
</dbReference>
<evidence type="ECO:0000256" key="1">
    <source>
        <dbReference type="SAM" id="MobiDB-lite"/>
    </source>
</evidence>
<dbReference type="InterPro" id="IPR001715">
    <property type="entry name" value="CH_dom"/>
</dbReference>
<organism evidence="3 4">
    <name type="scientific">Oopsacas minuta</name>
    <dbReference type="NCBI Taxonomy" id="111878"/>
    <lineage>
        <taxon>Eukaryota</taxon>
        <taxon>Metazoa</taxon>
        <taxon>Porifera</taxon>
        <taxon>Hexactinellida</taxon>
        <taxon>Hexasterophora</taxon>
        <taxon>Lyssacinosida</taxon>
        <taxon>Leucopsacidae</taxon>
        <taxon>Oopsacas</taxon>
    </lineage>
</organism>
<dbReference type="Gene3D" id="1.10.418.10">
    <property type="entry name" value="Calponin-like domain"/>
    <property type="match status" value="1"/>
</dbReference>
<dbReference type="Proteomes" id="UP001165289">
    <property type="component" value="Unassembled WGS sequence"/>
</dbReference>
<evidence type="ECO:0000313" key="3">
    <source>
        <dbReference type="EMBL" id="KAI6654874.1"/>
    </source>
</evidence>
<dbReference type="InterPro" id="IPR050606">
    <property type="entry name" value="Calponin-like"/>
</dbReference>
<evidence type="ECO:0000313" key="4">
    <source>
        <dbReference type="Proteomes" id="UP001165289"/>
    </source>
</evidence>
<dbReference type="EMBL" id="JAKMXF010000221">
    <property type="protein sequence ID" value="KAI6654874.1"/>
    <property type="molecule type" value="Genomic_DNA"/>
</dbReference>
<dbReference type="Pfam" id="PF00307">
    <property type="entry name" value="CH"/>
    <property type="match status" value="1"/>
</dbReference>
<dbReference type="PANTHER" id="PTHR47385:SF14">
    <property type="entry name" value="TRANSGELIN"/>
    <property type="match status" value="1"/>
</dbReference>
<dbReference type="GO" id="GO:0015629">
    <property type="term" value="C:actin cytoskeleton"/>
    <property type="evidence" value="ECO:0007669"/>
    <property type="project" value="TreeGrafter"/>
</dbReference>
<protein>
    <submittedName>
        <fullName evidence="3">Muscle-specific protein 20-like isoform X2</fullName>
    </submittedName>
</protein>
<feature type="region of interest" description="Disordered" evidence="1">
    <location>
        <begin position="193"/>
        <end position="213"/>
    </location>
</feature>
<dbReference type="InterPro" id="IPR036872">
    <property type="entry name" value="CH_dom_sf"/>
</dbReference>
<keyword evidence="4" id="KW-1185">Reference proteome</keyword>
<dbReference type="SMART" id="SM00033">
    <property type="entry name" value="CH"/>
    <property type="match status" value="1"/>
</dbReference>
<dbReference type="GO" id="GO:0051015">
    <property type="term" value="F:actin filament binding"/>
    <property type="evidence" value="ECO:0007669"/>
    <property type="project" value="TreeGrafter"/>
</dbReference>
<gene>
    <name evidence="3" type="ORF">LOD99_2753</name>
</gene>
<feature type="compositionally biased region" description="Low complexity" evidence="1">
    <location>
        <begin position="199"/>
        <end position="213"/>
    </location>
</feature>
<feature type="compositionally biased region" description="Basic and acidic residues" evidence="1">
    <location>
        <begin position="261"/>
        <end position="273"/>
    </location>
</feature>
<name>A0AAV7K2S9_9METZ</name>
<dbReference type="GO" id="GO:0007015">
    <property type="term" value="P:actin filament organization"/>
    <property type="evidence" value="ECO:0007669"/>
    <property type="project" value="TreeGrafter"/>
</dbReference>
<dbReference type="InterPro" id="IPR003096">
    <property type="entry name" value="SM22_calponin"/>
</dbReference>
<accession>A0AAV7K2S9</accession>
<dbReference type="AlphaFoldDB" id="A0AAV7K2S9"/>
<reference evidence="3 4" key="1">
    <citation type="journal article" date="2023" name="BMC Biol.">
        <title>The compact genome of the sponge Oopsacas minuta (Hexactinellida) is lacking key metazoan core genes.</title>
        <authorList>
            <person name="Santini S."/>
            <person name="Schenkelaars Q."/>
            <person name="Jourda C."/>
            <person name="Duchesne M."/>
            <person name="Belahbib H."/>
            <person name="Rocher C."/>
            <person name="Selva M."/>
            <person name="Riesgo A."/>
            <person name="Vervoort M."/>
            <person name="Leys S.P."/>
            <person name="Kodjabachian L."/>
            <person name="Le Bivic A."/>
            <person name="Borchiellini C."/>
            <person name="Claverie J.M."/>
            <person name="Renard E."/>
        </authorList>
    </citation>
    <scope>NUCLEOTIDE SEQUENCE [LARGE SCALE GENOMIC DNA]</scope>
    <source>
        <strain evidence="3">SPO-2</strain>
    </source>
</reference>
<dbReference type="PROSITE" id="PS50021">
    <property type="entry name" value="CH"/>
    <property type="match status" value="1"/>
</dbReference>
<dbReference type="PANTHER" id="PTHR47385">
    <property type="entry name" value="CALPONIN"/>
    <property type="match status" value="1"/>
</dbReference>